<dbReference type="SUPFAM" id="SSF47226">
    <property type="entry name" value="Histidine-containing phosphotransfer domain, HPT domain"/>
    <property type="match status" value="1"/>
</dbReference>
<dbReference type="KEGG" id="ipa:Isop_3089"/>
<dbReference type="InterPro" id="IPR008207">
    <property type="entry name" value="Sig_transdc_His_kin_Hpt_dom"/>
</dbReference>
<evidence type="ECO:0000259" key="3">
    <source>
        <dbReference type="PROSITE" id="PS50894"/>
    </source>
</evidence>
<accession>E8R3E4</accession>
<name>E8R3E4_ISOPI</name>
<feature type="region of interest" description="Disordered" evidence="2">
    <location>
        <begin position="1"/>
        <end position="27"/>
    </location>
</feature>
<reference evidence="4 5" key="2">
    <citation type="journal article" date="2011" name="Stand. Genomic Sci.">
        <title>Complete genome sequence of Isosphaera pallida type strain (IS1B).</title>
        <authorList>
            <consortium name="US DOE Joint Genome Institute (JGI-PGF)"/>
            <person name="Goker M."/>
            <person name="Cleland D."/>
            <person name="Saunders E."/>
            <person name="Lapidus A."/>
            <person name="Nolan M."/>
            <person name="Lucas S."/>
            <person name="Hammon N."/>
            <person name="Deshpande S."/>
            <person name="Cheng J.F."/>
            <person name="Tapia R."/>
            <person name="Han C."/>
            <person name="Goodwin L."/>
            <person name="Pitluck S."/>
            <person name="Liolios K."/>
            <person name="Pagani I."/>
            <person name="Ivanova N."/>
            <person name="Mavromatis K."/>
            <person name="Pati A."/>
            <person name="Chen A."/>
            <person name="Palaniappan K."/>
            <person name="Land M."/>
            <person name="Hauser L."/>
            <person name="Chang Y.J."/>
            <person name="Jeffries C.D."/>
            <person name="Detter J.C."/>
            <person name="Beck B."/>
            <person name="Woyke T."/>
            <person name="Bristow J."/>
            <person name="Eisen J.A."/>
            <person name="Markowitz V."/>
            <person name="Hugenholtz P."/>
            <person name="Kyrpides N.C."/>
            <person name="Klenk H.P."/>
        </authorList>
    </citation>
    <scope>NUCLEOTIDE SEQUENCE [LARGE SCALE GENOMIC DNA]</scope>
    <source>
        <strain evidence="5">ATCC 43644 / DSM 9630 / IS1B</strain>
    </source>
</reference>
<dbReference type="PROSITE" id="PS50894">
    <property type="entry name" value="HPT"/>
    <property type="match status" value="1"/>
</dbReference>
<proteinExistence type="predicted"/>
<gene>
    <name evidence="4" type="ordered locus">Isop_3089</name>
</gene>
<keyword evidence="1" id="KW-0597">Phosphoprotein</keyword>
<dbReference type="Proteomes" id="UP000008631">
    <property type="component" value="Chromosome"/>
</dbReference>
<dbReference type="InterPro" id="IPR036641">
    <property type="entry name" value="HPT_dom_sf"/>
</dbReference>
<evidence type="ECO:0000313" key="5">
    <source>
        <dbReference type="Proteomes" id="UP000008631"/>
    </source>
</evidence>
<dbReference type="EMBL" id="CP002353">
    <property type="protein sequence ID" value="ADV63654.1"/>
    <property type="molecule type" value="Genomic_DNA"/>
</dbReference>
<dbReference type="HOGENOM" id="CLU_1924737_0_0_0"/>
<sequence length="131" mass="15209">MAGFDDASSQTGDHESNESPPLLREMDEGLFDEPEYLTILEEAARNLPEAYREILQARDRQERDKVIWAIHNFKGVTGQYGMERLCRRVTDLYAVLERGEWPENFSEQLEEIGRIMLDTIDEIERLTESDG</sequence>
<dbReference type="GO" id="GO:0004672">
    <property type="term" value="F:protein kinase activity"/>
    <property type="evidence" value="ECO:0007669"/>
    <property type="project" value="UniProtKB-ARBA"/>
</dbReference>
<protein>
    <recommendedName>
        <fullName evidence="3">HPt domain-containing protein</fullName>
    </recommendedName>
</protein>
<feature type="domain" description="HPt" evidence="3">
    <location>
        <begin position="29"/>
        <end position="130"/>
    </location>
</feature>
<evidence type="ECO:0000313" key="4">
    <source>
        <dbReference type="EMBL" id="ADV63654.1"/>
    </source>
</evidence>
<dbReference type="Gene3D" id="1.20.120.160">
    <property type="entry name" value="HPT domain"/>
    <property type="match status" value="1"/>
</dbReference>
<dbReference type="RefSeq" id="WP_013565942.1">
    <property type="nucleotide sequence ID" value="NC_014962.1"/>
</dbReference>
<dbReference type="InParanoid" id="E8R3E4"/>
<reference key="1">
    <citation type="submission" date="2010-11" db="EMBL/GenBank/DDBJ databases">
        <title>The complete sequence of chromosome of Isophaera pallida ATCC 43644.</title>
        <authorList>
            <consortium name="US DOE Joint Genome Institute (JGI-PGF)"/>
            <person name="Lucas S."/>
            <person name="Copeland A."/>
            <person name="Lapidus A."/>
            <person name="Bruce D."/>
            <person name="Goodwin L."/>
            <person name="Pitluck S."/>
            <person name="Kyrpides N."/>
            <person name="Mavromatis K."/>
            <person name="Pagani I."/>
            <person name="Ivanova N."/>
            <person name="Saunders E."/>
            <person name="Brettin T."/>
            <person name="Detter J.C."/>
            <person name="Han C."/>
            <person name="Tapia R."/>
            <person name="Land M."/>
            <person name="Hauser L."/>
            <person name="Markowitz V."/>
            <person name="Cheng J.-F."/>
            <person name="Hugenholtz P."/>
            <person name="Woyke T."/>
            <person name="Wu D."/>
            <person name="Eisen J.A."/>
        </authorList>
    </citation>
    <scope>NUCLEOTIDE SEQUENCE</scope>
    <source>
        <strain>ATCC 43644</strain>
    </source>
</reference>
<evidence type="ECO:0000256" key="2">
    <source>
        <dbReference type="SAM" id="MobiDB-lite"/>
    </source>
</evidence>
<organism evidence="4 5">
    <name type="scientific">Isosphaera pallida (strain ATCC 43644 / DSM 9630 / IS1B)</name>
    <dbReference type="NCBI Taxonomy" id="575540"/>
    <lineage>
        <taxon>Bacteria</taxon>
        <taxon>Pseudomonadati</taxon>
        <taxon>Planctomycetota</taxon>
        <taxon>Planctomycetia</taxon>
        <taxon>Isosphaerales</taxon>
        <taxon>Isosphaeraceae</taxon>
        <taxon>Isosphaera</taxon>
    </lineage>
</organism>
<dbReference type="GO" id="GO:0000160">
    <property type="term" value="P:phosphorelay signal transduction system"/>
    <property type="evidence" value="ECO:0007669"/>
    <property type="project" value="InterPro"/>
</dbReference>
<dbReference type="AlphaFoldDB" id="E8R3E4"/>
<feature type="modified residue" description="Phosphohistidine" evidence="1">
    <location>
        <position position="71"/>
    </location>
</feature>
<keyword evidence="5" id="KW-1185">Reference proteome</keyword>
<evidence type="ECO:0000256" key="1">
    <source>
        <dbReference type="PROSITE-ProRule" id="PRU00110"/>
    </source>
</evidence>